<dbReference type="Gramene" id="Tc04v2_t008430.1">
    <property type="protein sequence ID" value="Tc04v2_p008430.1"/>
    <property type="gene ID" value="Tc04v2_g008430"/>
</dbReference>
<organism evidence="2 3">
    <name type="scientific">Theobroma cacao</name>
    <name type="common">Cacao</name>
    <name type="synonym">Cocoa</name>
    <dbReference type="NCBI Taxonomy" id="3641"/>
    <lineage>
        <taxon>Eukaryota</taxon>
        <taxon>Viridiplantae</taxon>
        <taxon>Streptophyta</taxon>
        <taxon>Embryophyta</taxon>
        <taxon>Tracheophyta</taxon>
        <taxon>Spermatophyta</taxon>
        <taxon>Magnoliopsida</taxon>
        <taxon>eudicotyledons</taxon>
        <taxon>Gunneridae</taxon>
        <taxon>Pentapetalae</taxon>
        <taxon>rosids</taxon>
        <taxon>malvids</taxon>
        <taxon>Malvales</taxon>
        <taxon>Malvaceae</taxon>
        <taxon>Byttnerioideae</taxon>
        <taxon>Theobroma</taxon>
    </lineage>
</organism>
<sequence length="193" mass="22145">MLTALTDKSTIEEKEFFVKWDRAYHMCMQALKGSVFEHLSSGLQKTEIAKELYKAVGERYQKSSKFKVGNLMSELKSMKYDSVGGVRDFIMKMVHIQTKSASHDITLPNKFIVHHALNSLPIEFTQIKTTYNDVNEVWSVNDLISKCVFEKEKLKKEKSESALLTTNSKPYYQKNFKKPKNAPKQDNKGHGNG</sequence>
<dbReference type="RefSeq" id="XP_017974515.1">
    <property type="nucleotide sequence ID" value="XM_018119026.1"/>
</dbReference>
<reference evidence="2" key="1">
    <citation type="journal article" date="1997" name="Nucleic Acids Res.">
        <title>tRNAscan-SE: a program for improved detection of transfer RNA genes in genomic sequence.</title>
        <authorList>
            <person name="Lowe T.M."/>
            <person name="Eddy S.R."/>
        </authorList>
    </citation>
    <scope>NUCLEOTIDE SEQUENCE [LARGE SCALE GENOMIC DNA]</scope>
    <source>
        <strain evidence="2">r\B97-61/B2</strain>
    </source>
</reference>
<gene>
    <name evidence="3" type="primary">LOC108661588</name>
</gene>
<dbReference type="AlphaFoldDB" id="A0AB32W645"/>
<evidence type="ECO:0000313" key="2">
    <source>
        <dbReference type="Proteomes" id="UP000694886"/>
    </source>
</evidence>
<dbReference type="GeneID" id="108661588"/>
<reference evidence="3" key="2">
    <citation type="submission" date="2025-08" db="UniProtKB">
        <authorList>
            <consortium name="RefSeq"/>
        </authorList>
    </citation>
    <scope>IDENTIFICATION</scope>
</reference>
<dbReference type="Pfam" id="PF14223">
    <property type="entry name" value="Retrotran_gag_2"/>
    <property type="match status" value="1"/>
</dbReference>
<feature type="region of interest" description="Disordered" evidence="1">
    <location>
        <begin position="170"/>
        <end position="193"/>
    </location>
</feature>
<dbReference type="PANTHER" id="PTHR35317:SF32">
    <property type="entry name" value="DUF4219 DOMAIN-CONTAINING PROTEIN"/>
    <property type="match status" value="1"/>
</dbReference>
<dbReference type="Proteomes" id="UP000694886">
    <property type="component" value="Chromosome 4"/>
</dbReference>
<accession>A0AB32W645</accession>
<name>A0AB32W645_THECC</name>
<dbReference type="KEGG" id="tcc:108661588"/>
<dbReference type="PANTHER" id="PTHR35317">
    <property type="entry name" value="OS04G0629600 PROTEIN"/>
    <property type="match status" value="1"/>
</dbReference>
<feature type="compositionally biased region" description="Basic and acidic residues" evidence="1">
    <location>
        <begin position="183"/>
        <end position="193"/>
    </location>
</feature>
<protein>
    <submittedName>
        <fullName evidence="3">Uncharacterized protein LOC108661588</fullName>
    </submittedName>
</protein>
<evidence type="ECO:0000313" key="3">
    <source>
        <dbReference type="RefSeq" id="XP_017974515.1"/>
    </source>
</evidence>
<proteinExistence type="predicted"/>
<evidence type="ECO:0000256" key="1">
    <source>
        <dbReference type="SAM" id="MobiDB-lite"/>
    </source>
</evidence>